<feature type="compositionally biased region" description="Basic and acidic residues" evidence="1">
    <location>
        <begin position="13"/>
        <end position="25"/>
    </location>
</feature>
<dbReference type="RefSeq" id="XP_009053747.1">
    <property type="nucleotide sequence ID" value="XM_009055499.1"/>
</dbReference>
<feature type="region of interest" description="Disordered" evidence="1">
    <location>
        <begin position="1"/>
        <end position="25"/>
    </location>
</feature>
<dbReference type="GeneID" id="20243039"/>
<dbReference type="Proteomes" id="UP000030746">
    <property type="component" value="Unassembled WGS sequence"/>
</dbReference>
<accession>V4AFC3</accession>
<evidence type="ECO:0000313" key="2">
    <source>
        <dbReference type="EMBL" id="ESO95572.1"/>
    </source>
</evidence>
<evidence type="ECO:0000256" key="1">
    <source>
        <dbReference type="SAM" id="MobiDB-lite"/>
    </source>
</evidence>
<evidence type="ECO:0000313" key="3">
    <source>
        <dbReference type="Proteomes" id="UP000030746"/>
    </source>
</evidence>
<gene>
    <name evidence="2" type="ORF">LOTGIDRAFT_175148</name>
</gene>
<proteinExistence type="predicted"/>
<sequence length="150" mass="16805">MVRVHKSQLRITTDSERPEIEKTSNDTEVPVDVNKNVMVDSDEEMQISRNKASIEIEAIPDNTSVDLSRIKTGKTIQFKYPDSDENITAKVLSRAGKVGGIFLEFSGPEELISVKQSVDLSKVVDLKLNDVIKMEENVSFVIPDITNRVK</sequence>
<dbReference type="EMBL" id="KB201636">
    <property type="protein sequence ID" value="ESO95572.1"/>
    <property type="molecule type" value="Genomic_DNA"/>
</dbReference>
<name>V4AFC3_LOTGI</name>
<dbReference type="KEGG" id="lgi:LOTGIDRAFT_175148"/>
<dbReference type="AlphaFoldDB" id="V4AFC3"/>
<organism evidence="2 3">
    <name type="scientific">Lottia gigantea</name>
    <name type="common">Giant owl limpet</name>
    <dbReference type="NCBI Taxonomy" id="225164"/>
    <lineage>
        <taxon>Eukaryota</taxon>
        <taxon>Metazoa</taxon>
        <taxon>Spiralia</taxon>
        <taxon>Lophotrochozoa</taxon>
        <taxon>Mollusca</taxon>
        <taxon>Gastropoda</taxon>
        <taxon>Patellogastropoda</taxon>
        <taxon>Lottioidea</taxon>
        <taxon>Lottiidae</taxon>
        <taxon>Lottia</taxon>
    </lineage>
</organism>
<keyword evidence="3" id="KW-1185">Reference proteome</keyword>
<protein>
    <submittedName>
        <fullName evidence="2">Uncharacterized protein</fullName>
    </submittedName>
</protein>
<dbReference type="HOGENOM" id="CLU_1742615_0_0_1"/>
<reference evidence="2 3" key="1">
    <citation type="journal article" date="2013" name="Nature">
        <title>Insights into bilaterian evolution from three spiralian genomes.</title>
        <authorList>
            <person name="Simakov O."/>
            <person name="Marletaz F."/>
            <person name="Cho S.J."/>
            <person name="Edsinger-Gonzales E."/>
            <person name="Havlak P."/>
            <person name="Hellsten U."/>
            <person name="Kuo D.H."/>
            <person name="Larsson T."/>
            <person name="Lv J."/>
            <person name="Arendt D."/>
            <person name="Savage R."/>
            <person name="Osoegawa K."/>
            <person name="de Jong P."/>
            <person name="Grimwood J."/>
            <person name="Chapman J.A."/>
            <person name="Shapiro H."/>
            <person name="Aerts A."/>
            <person name="Otillar R.P."/>
            <person name="Terry A.Y."/>
            <person name="Boore J.L."/>
            <person name="Grigoriev I.V."/>
            <person name="Lindberg D.R."/>
            <person name="Seaver E.C."/>
            <person name="Weisblat D.A."/>
            <person name="Putnam N.H."/>
            <person name="Rokhsar D.S."/>
        </authorList>
    </citation>
    <scope>NUCLEOTIDE SEQUENCE [LARGE SCALE GENOMIC DNA]</scope>
</reference>
<dbReference type="CTD" id="20243039"/>